<feature type="transmembrane region" description="Helical" evidence="1">
    <location>
        <begin position="7"/>
        <end position="27"/>
    </location>
</feature>
<evidence type="ECO:0000313" key="3">
    <source>
        <dbReference type="Proteomes" id="UP000460287"/>
    </source>
</evidence>
<dbReference type="InterPro" id="IPR007211">
    <property type="entry name" value="DUF378"/>
</dbReference>
<dbReference type="RefSeq" id="WP_154529963.1">
    <property type="nucleotide sequence ID" value="NZ_JAQXTV010000232.1"/>
</dbReference>
<accession>A0A7X2MVZ1</accession>
<dbReference type="AlphaFoldDB" id="A0A7X2MVZ1"/>
<protein>
    <submittedName>
        <fullName evidence="2">DUF378 domain-containing protein</fullName>
    </submittedName>
</protein>
<dbReference type="Proteomes" id="UP000460287">
    <property type="component" value="Unassembled WGS sequence"/>
</dbReference>
<name>A0A7X2MVZ1_9CLOT</name>
<keyword evidence="1" id="KW-0812">Transmembrane</keyword>
<keyword evidence="3" id="KW-1185">Reference proteome</keyword>
<dbReference type="EMBL" id="VULX01000001">
    <property type="protein sequence ID" value="MSR90088.1"/>
    <property type="molecule type" value="Genomic_DNA"/>
</dbReference>
<dbReference type="Pfam" id="PF04070">
    <property type="entry name" value="DUF378"/>
    <property type="match status" value="1"/>
</dbReference>
<reference evidence="2 3" key="1">
    <citation type="submission" date="2019-08" db="EMBL/GenBank/DDBJ databases">
        <title>In-depth cultivation of the pig gut microbiome towards novel bacterial diversity and tailored functional studies.</title>
        <authorList>
            <person name="Wylensek D."/>
            <person name="Hitch T.C.A."/>
            <person name="Clavel T."/>
        </authorList>
    </citation>
    <scope>NUCLEOTIDE SEQUENCE [LARGE SCALE GENOMIC DNA]</scope>
    <source>
        <strain evidence="2 3">WCA-383-APC-5B</strain>
    </source>
</reference>
<dbReference type="PANTHER" id="PTHR37304">
    <property type="entry name" value="MEMBRANE PROTEIN-RELATED"/>
    <property type="match status" value="1"/>
</dbReference>
<evidence type="ECO:0000256" key="1">
    <source>
        <dbReference type="SAM" id="Phobius"/>
    </source>
</evidence>
<evidence type="ECO:0000313" key="2">
    <source>
        <dbReference type="EMBL" id="MSR90088.1"/>
    </source>
</evidence>
<proteinExistence type="predicted"/>
<sequence>MKVLDTIALILVIIGAVNWGLIGFFQYDLVAALFGFMSGISRIVYALVGIAGLYSISFFAKGKVMD</sequence>
<organism evidence="2 3">
    <name type="scientific">Inconstantimicrobium porci</name>
    <dbReference type="NCBI Taxonomy" id="2652291"/>
    <lineage>
        <taxon>Bacteria</taxon>
        <taxon>Bacillati</taxon>
        <taxon>Bacillota</taxon>
        <taxon>Clostridia</taxon>
        <taxon>Eubacteriales</taxon>
        <taxon>Clostridiaceae</taxon>
        <taxon>Inconstantimicrobium</taxon>
    </lineage>
</organism>
<keyword evidence="1" id="KW-0472">Membrane</keyword>
<gene>
    <name evidence="2" type="ORF">FYJ33_01340</name>
</gene>
<comment type="caution">
    <text evidence="2">The sequence shown here is derived from an EMBL/GenBank/DDBJ whole genome shotgun (WGS) entry which is preliminary data.</text>
</comment>
<feature type="transmembrane region" description="Helical" evidence="1">
    <location>
        <begin position="39"/>
        <end position="60"/>
    </location>
</feature>
<keyword evidence="1" id="KW-1133">Transmembrane helix</keyword>
<dbReference type="PANTHER" id="PTHR37304:SF1">
    <property type="entry name" value="MEMBRANE PROTEIN"/>
    <property type="match status" value="1"/>
</dbReference>